<gene>
    <name evidence="5" type="ORF">CBRE1094_LOCUS27545</name>
</gene>
<dbReference type="Gene3D" id="1.20.5.420">
    <property type="entry name" value="Immunoglobulin FC, subunit C"/>
    <property type="match status" value="1"/>
</dbReference>
<dbReference type="PANTHER" id="PTHR46009:SF1">
    <property type="entry name" value="VACUOLAR PROTEIN SORTING-ASSOCIATED PROTEIN VTA1 HOMOLOG"/>
    <property type="match status" value="1"/>
</dbReference>
<organism evidence="5">
    <name type="scientific">Haptolina brevifila</name>
    <dbReference type="NCBI Taxonomy" id="156173"/>
    <lineage>
        <taxon>Eukaryota</taxon>
        <taxon>Haptista</taxon>
        <taxon>Haptophyta</taxon>
        <taxon>Prymnesiophyceae</taxon>
        <taxon>Prymnesiales</taxon>
        <taxon>Prymnesiaceae</taxon>
        <taxon>Haptolina</taxon>
    </lineage>
</organism>
<dbReference type="GO" id="GO:0032511">
    <property type="term" value="P:late endosome to vacuole transport via multivesicular body sorting pathway"/>
    <property type="evidence" value="ECO:0007669"/>
    <property type="project" value="InterPro"/>
</dbReference>
<dbReference type="InterPro" id="IPR023175">
    <property type="entry name" value="Vta1/CALS_N_sf"/>
</dbReference>
<feature type="region of interest" description="Disordered" evidence="3">
    <location>
        <begin position="154"/>
        <end position="231"/>
    </location>
</feature>
<feature type="compositionally biased region" description="Low complexity" evidence="3">
    <location>
        <begin position="169"/>
        <end position="178"/>
    </location>
</feature>
<evidence type="ECO:0000256" key="3">
    <source>
        <dbReference type="SAM" id="MobiDB-lite"/>
    </source>
</evidence>
<name>A0A7S2HKP5_9EUKA</name>
<evidence type="ECO:0000256" key="2">
    <source>
        <dbReference type="ARBA" id="ARBA00023136"/>
    </source>
</evidence>
<reference evidence="5" key="1">
    <citation type="submission" date="2021-01" db="EMBL/GenBank/DDBJ databases">
        <authorList>
            <person name="Corre E."/>
            <person name="Pelletier E."/>
            <person name="Niang G."/>
            <person name="Scheremetjew M."/>
            <person name="Finn R."/>
            <person name="Kale V."/>
            <person name="Holt S."/>
            <person name="Cochrane G."/>
            <person name="Meng A."/>
            <person name="Brown T."/>
            <person name="Cohen L."/>
        </authorList>
    </citation>
    <scope>NUCLEOTIDE SEQUENCE</scope>
    <source>
        <strain evidence="5">UTEX LB 985</strain>
    </source>
</reference>
<dbReference type="AlphaFoldDB" id="A0A7S2HKP5"/>
<sequence length="312" mass="33289">MSTLPETPPSLKSVKAYLEQGKLRASDPVVSYHCNLYALQEAMAMRAKIPKADMGFIMALMDHVEAQKKTLGDVDAASMQAQVENAAADLFQKADDADRGGNHGLQVAKDFLASANIFEVCKQFMDDQSLPEDMAEKAKYGKWRFVELCKAAKERRAPAPPRGMEEGTEGSSEPPGTSAIEPQAQPHADYLSPPVGPPPSYMDLPPASPAVGMQPTIAYPPQVGDSAQPSFDAPSVPHVPQAYGGYTAPPMMPQHPMPVNPAFKPSLVACAEAQGLCKSAADCLAFQDHVTALASLQQAIALLTQPPPQVPQ</sequence>
<keyword evidence="2" id="KW-0472">Membrane</keyword>
<dbReference type="EMBL" id="HBGU01050545">
    <property type="protein sequence ID" value="CAD9493194.1"/>
    <property type="molecule type" value="Transcribed_RNA"/>
</dbReference>
<dbReference type="PANTHER" id="PTHR46009">
    <property type="entry name" value="VACUOLAR PROTEIN SORTING-ASSOCIATED PROTEIN VTA1 HOMOLOG"/>
    <property type="match status" value="1"/>
</dbReference>
<dbReference type="Gene3D" id="1.25.40.270">
    <property type="entry name" value="Vacuolar protein sorting-associated protein vta1"/>
    <property type="match status" value="1"/>
</dbReference>
<protein>
    <recommendedName>
        <fullName evidence="4">Vta1/callose synthase N-terminal domain-containing protein</fullName>
    </recommendedName>
</protein>
<dbReference type="InterPro" id="IPR039431">
    <property type="entry name" value="Vta1/CALS_N"/>
</dbReference>
<accession>A0A7S2HKP5</accession>
<dbReference type="Pfam" id="PF04652">
    <property type="entry name" value="Vta1"/>
    <property type="match status" value="1"/>
</dbReference>
<evidence type="ECO:0000256" key="1">
    <source>
        <dbReference type="ARBA" id="ARBA00004308"/>
    </source>
</evidence>
<comment type="subcellular location">
    <subcellularLocation>
        <location evidence="1">Endomembrane system</location>
    </subcellularLocation>
</comment>
<evidence type="ECO:0000313" key="5">
    <source>
        <dbReference type="EMBL" id="CAD9493194.1"/>
    </source>
</evidence>
<dbReference type="GO" id="GO:0005771">
    <property type="term" value="C:multivesicular body"/>
    <property type="evidence" value="ECO:0007669"/>
    <property type="project" value="TreeGrafter"/>
</dbReference>
<dbReference type="InterPro" id="IPR044538">
    <property type="entry name" value="Vta1-like"/>
</dbReference>
<feature type="domain" description="Vta1/callose synthase N-terminal" evidence="4">
    <location>
        <begin position="22"/>
        <end position="154"/>
    </location>
</feature>
<proteinExistence type="predicted"/>
<evidence type="ECO:0000259" key="4">
    <source>
        <dbReference type="Pfam" id="PF04652"/>
    </source>
</evidence>